<dbReference type="AlphaFoldDB" id="A0AAV1X5M1"/>
<reference evidence="2 3" key="1">
    <citation type="submission" date="2024-03" db="EMBL/GenBank/DDBJ databases">
        <authorList>
            <person name="Martinez-Hernandez J."/>
        </authorList>
    </citation>
    <scope>NUCLEOTIDE SEQUENCE [LARGE SCALE GENOMIC DNA]</scope>
</reference>
<proteinExistence type="predicted"/>
<keyword evidence="1" id="KW-0472">Membrane</keyword>
<name>A0AAV1X5M1_LUPLU</name>
<dbReference type="Proteomes" id="UP001497480">
    <property type="component" value="Unassembled WGS sequence"/>
</dbReference>
<keyword evidence="1" id="KW-1133">Transmembrane helix</keyword>
<keyword evidence="3" id="KW-1185">Reference proteome</keyword>
<organism evidence="2 3">
    <name type="scientific">Lupinus luteus</name>
    <name type="common">European yellow lupine</name>
    <dbReference type="NCBI Taxonomy" id="3873"/>
    <lineage>
        <taxon>Eukaryota</taxon>
        <taxon>Viridiplantae</taxon>
        <taxon>Streptophyta</taxon>
        <taxon>Embryophyta</taxon>
        <taxon>Tracheophyta</taxon>
        <taxon>Spermatophyta</taxon>
        <taxon>Magnoliopsida</taxon>
        <taxon>eudicotyledons</taxon>
        <taxon>Gunneridae</taxon>
        <taxon>Pentapetalae</taxon>
        <taxon>rosids</taxon>
        <taxon>fabids</taxon>
        <taxon>Fabales</taxon>
        <taxon>Fabaceae</taxon>
        <taxon>Papilionoideae</taxon>
        <taxon>50 kb inversion clade</taxon>
        <taxon>genistoids sensu lato</taxon>
        <taxon>core genistoids</taxon>
        <taxon>Genisteae</taxon>
        <taxon>Lupinus</taxon>
    </lineage>
</organism>
<sequence length="232" mass="26196">MPKKILIRTRSSCNRRQPLLQRSNSCRRTRTRLGEAVGGTAAVCCCCPAVVANVMILAIYKVPKSLCRRAIEKNKKHKQKRHHNHSSTDAKEGLVQEKRSCKCRCCDDISIRGYSTCDNGDDIANARSQNVVEQEEEKEVMELEKEMWARFSTTGFWRSPSRNDSTFSPEPIIGSVSVPNLEYGPRLHPSSSTPYLITPARQVSPNDYLRSAPKKSSPYYQLSASEKVLTHH</sequence>
<accession>A0AAV1X5M1</accession>
<evidence type="ECO:0000313" key="3">
    <source>
        <dbReference type="Proteomes" id="UP001497480"/>
    </source>
</evidence>
<dbReference type="PANTHER" id="PTHR33264:SF8">
    <property type="entry name" value="EXPRESSED PROTEIN"/>
    <property type="match status" value="1"/>
</dbReference>
<dbReference type="EMBL" id="CAXHTB010000012">
    <property type="protein sequence ID" value="CAL0316908.1"/>
    <property type="molecule type" value="Genomic_DNA"/>
</dbReference>
<evidence type="ECO:0000256" key="1">
    <source>
        <dbReference type="SAM" id="Phobius"/>
    </source>
</evidence>
<evidence type="ECO:0000313" key="2">
    <source>
        <dbReference type="EMBL" id="CAL0316908.1"/>
    </source>
</evidence>
<dbReference type="PANTHER" id="PTHR33264">
    <property type="entry name" value="EXPRESSED PROTEIN"/>
    <property type="match status" value="1"/>
</dbReference>
<feature type="transmembrane region" description="Helical" evidence="1">
    <location>
        <begin position="37"/>
        <end position="60"/>
    </location>
</feature>
<comment type="caution">
    <text evidence="2">The sequence shown here is derived from an EMBL/GenBank/DDBJ whole genome shotgun (WGS) entry which is preliminary data.</text>
</comment>
<gene>
    <name evidence="2" type="ORF">LLUT_LOCUS17968</name>
</gene>
<keyword evidence="1" id="KW-0812">Transmembrane</keyword>
<protein>
    <submittedName>
        <fullName evidence="2">Uncharacterized protein</fullName>
    </submittedName>
</protein>